<gene>
    <name evidence="1" type="ordered locus">Tneu_0617</name>
</gene>
<dbReference type="HOGENOM" id="CLU_1352156_0_0_2"/>
<keyword evidence="2" id="KW-1185">Reference proteome</keyword>
<accession>B1YCP3</accession>
<dbReference type="KEGG" id="tne:Tneu_0617"/>
<sequence length="216" mass="23868">MFLCKPVELIVPLCGPWRDFQEVTFIAREGRVVAVGKTREGYDERAVAPEEVSDLLKPYLELYDWLGSEVGRALGVEYARGGRDLFSWLRSHVEFVDVAGARWGRAIDGVGPFSVRRFLRRVYMPYSGHSLTLSYVAFPFPDAVVHAENKARVMAVGSVVVEWGGVRVASAGIRTLAGAFLLAQAAPELLPLLGELKRALEEFVGRFYGVSGCEKS</sequence>
<dbReference type="EMBL" id="CP001014">
    <property type="protein sequence ID" value="ACB39556.1"/>
    <property type="molecule type" value="Genomic_DNA"/>
</dbReference>
<evidence type="ECO:0000313" key="1">
    <source>
        <dbReference type="EMBL" id="ACB39556.1"/>
    </source>
</evidence>
<dbReference type="eggNOG" id="arCOG06058">
    <property type="taxonomic scope" value="Archaea"/>
</dbReference>
<organism evidence="1 2">
    <name type="scientific">Pyrobaculum neutrophilum (strain DSM 2338 / JCM 9278 / NBRC 100436 / V24Sta)</name>
    <name type="common">Thermoproteus neutrophilus</name>
    <dbReference type="NCBI Taxonomy" id="444157"/>
    <lineage>
        <taxon>Archaea</taxon>
        <taxon>Thermoproteota</taxon>
        <taxon>Thermoprotei</taxon>
        <taxon>Thermoproteales</taxon>
        <taxon>Thermoproteaceae</taxon>
        <taxon>Pyrobaculum</taxon>
    </lineage>
</organism>
<reference evidence="1" key="1">
    <citation type="submission" date="2008-03" db="EMBL/GenBank/DDBJ databases">
        <title>Complete sequence of Thermoproteus neutrophilus V24Sta.</title>
        <authorList>
            <consortium name="US DOE Joint Genome Institute"/>
            <person name="Copeland A."/>
            <person name="Lucas S."/>
            <person name="Lapidus A."/>
            <person name="Glavina del Rio T."/>
            <person name="Dalin E."/>
            <person name="Tice H."/>
            <person name="Bruce D."/>
            <person name="Goodwin L."/>
            <person name="Pitluck S."/>
            <person name="Sims D."/>
            <person name="Brettin T."/>
            <person name="Detter J.C."/>
            <person name="Han C."/>
            <person name="Kuske C.R."/>
            <person name="Schmutz J."/>
            <person name="Larimer F."/>
            <person name="Land M."/>
            <person name="Hauser L."/>
            <person name="Kyrpides N."/>
            <person name="Mikhailova N."/>
            <person name="Biddle J.F."/>
            <person name="Zhang Z."/>
            <person name="Fitz-Gibbon S.T."/>
            <person name="Lowe T.M."/>
            <person name="Saltikov C."/>
            <person name="House C.H."/>
            <person name="Richardson P."/>
        </authorList>
    </citation>
    <scope>NUCLEOTIDE SEQUENCE [LARGE SCALE GENOMIC DNA]</scope>
    <source>
        <strain evidence="1">V24Sta</strain>
    </source>
</reference>
<proteinExistence type="predicted"/>
<dbReference type="AlphaFoldDB" id="B1YCP3"/>
<evidence type="ECO:0000313" key="2">
    <source>
        <dbReference type="Proteomes" id="UP000001694"/>
    </source>
</evidence>
<dbReference type="Proteomes" id="UP000001694">
    <property type="component" value="Chromosome"/>
</dbReference>
<name>B1YCP3_PYRNV</name>
<protein>
    <submittedName>
        <fullName evidence="1">Uncharacterized protein</fullName>
    </submittedName>
</protein>